<dbReference type="AlphaFoldDB" id="A0A382QZH1"/>
<protein>
    <submittedName>
        <fullName evidence="1">Uncharacterized protein</fullName>
    </submittedName>
</protein>
<reference evidence="1" key="1">
    <citation type="submission" date="2018-05" db="EMBL/GenBank/DDBJ databases">
        <authorList>
            <person name="Lanie J.A."/>
            <person name="Ng W.-L."/>
            <person name="Kazmierczak K.M."/>
            <person name="Andrzejewski T.M."/>
            <person name="Davidsen T.M."/>
            <person name="Wayne K.J."/>
            <person name="Tettelin H."/>
            <person name="Glass J.I."/>
            <person name="Rusch D."/>
            <person name="Podicherti R."/>
            <person name="Tsui H.-C.T."/>
            <person name="Winkler M.E."/>
        </authorList>
    </citation>
    <scope>NUCLEOTIDE SEQUENCE</scope>
</reference>
<gene>
    <name evidence="1" type="ORF">METZ01_LOCUS343743</name>
</gene>
<organism evidence="1">
    <name type="scientific">marine metagenome</name>
    <dbReference type="NCBI Taxonomy" id="408172"/>
    <lineage>
        <taxon>unclassified sequences</taxon>
        <taxon>metagenomes</taxon>
        <taxon>ecological metagenomes</taxon>
    </lineage>
</organism>
<dbReference type="EMBL" id="UINC01118034">
    <property type="protein sequence ID" value="SVC90889.1"/>
    <property type="molecule type" value="Genomic_DNA"/>
</dbReference>
<sequence length="80" mass="9298">MKTNLQTNSKEFEWEGIYTIGGEELNILRKLKHDLVRHSMGYPTLKGQNAFDWCETLEIVLTHSEIVELEEPNPGMYCVK</sequence>
<evidence type="ECO:0000313" key="1">
    <source>
        <dbReference type="EMBL" id="SVC90889.1"/>
    </source>
</evidence>
<name>A0A382QZH1_9ZZZZ</name>
<proteinExistence type="predicted"/>
<accession>A0A382QZH1</accession>